<dbReference type="EMBL" id="BMRP01000013">
    <property type="protein sequence ID" value="GGU69825.1"/>
    <property type="molecule type" value="Genomic_DNA"/>
</dbReference>
<accession>A0ABQ2V5D9</accession>
<dbReference type="RefSeq" id="WP_229852385.1">
    <property type="nucleotide sequence ID" value="NZ_BMRP01000013.1"/>
</dbReference>
<dbReference type="SUPFAM" id="SSF56645">
    <property type="entry name" value="Acyl-CoA dehydrogenase NM domain-like"/>
    <property type="match status" value="1"/>
</dbReference>
<dbReference type="Gene3D" id="1.10.540.10">
    <property type="entry name" value="Acyl-CoA dehydrogenase/oxidase, N-terminal domain"/>
    <property type="match status" value="1"/>
</dbReference>
<evidence type="ECO:0000313" key="2">
    <source>
        <dbReference type="Proteomes" id="UP000654471"/>
    </source>
</evidence>
<keyword evidence="2" id="KW-1185">Reference proteome</keyword>
<gene>
    <name evidence="1" type="ORF">GCM10010211_39130</name>
</gene>
<proteinExistence type="predicted"/>
<reference evidence="2" key="1">
    <citation type="journal article" date="2019" name="Int. J. Syst. Evol. Microbiol.">
        <title>The Global Catalogue of Microorganisms (GCM) 10K type strain sequencing project: providing services to taxonomists for standard genome sequencing and annotation.</title>
        <authorList>
            <consortium name="The Broad Institute Genomics Platform"/>
            <consortium name="The Broad Institute Genome Sequencing Center for Infectious Disease"/>
            <person name="Wu L."/>
            <person name="Ma J."/>
        </authorList>
    </citation>
    <scope>NUCLEOTIDE SEQUENCE [LARGE SCALE GENOMIC DNA]</scope>
    <source>
        <strain evidence="2">JCM 3399</strain>
    </source>
</reference>
<evidence type="ECO:0000313" key="1">
    <source>
        <dbReference type="EMBL" id="GGU69825.1"/>
    </source>
</evidence>
<sequence>MSSVEAPATVESFRAEFRSRLRNNLTGELADLRGRGGPGGERQAFAERLARERHMAAAGRTCVGRPVAYGGRGATRERQVACREEYALAEAPAGVDHIGEQLLGLPKEARA</sequence>
<organism evidence="1 2">
    <name type="scientific">Streptomyces albospinus</name>
    <dbReference type="NCBI Taxonomy" id="285515"/>
    <lineage>
        <taxon>Bacteria</taxon>
        <taxon>Bacillati</taxon>
        <taxon>Actinomycetota</taxon>
        <taxon>Actinomycetes</taxon>
        <taxon>Kitasatosporales</taxon>
        <taxon>Streptomycetaceae</taxon>
        <taxon>Streptomyces</taxon>
    </lineage>
</organism>
<comment type="caution">
    <text evidence="1">The sequence shown here is derived from an EMBL/GenBank/DDBJ whole genome shotgun (WGS) entry which is preliminary data.</text>
</comment>
<dbReference type="Proteomes" id="UP000654471">
    <property type="component" value="Unassembled WGS sequence"/>
</dbReference>
<dbReference type="InterPro" id="IPR009100">
    <property type="entry name" value="AcylCoA_DH/oxidase_NM_dom_sf"/>
</dbReference>
<protein>
    <submittedName>
        <fullName evidence="1">Uncharacterized protein</fullName>
    </submittedName>
</protein>
<dbReference type="InterPro" id="IPR037069">
    <property type="entry name" value="AcylCoA_DH/ox_N_sf"/>
</dbReference>
<name>A0ABQ2V5D9_9ACTN</name>